<reference evidence="7" key="1">
    <citation type="submission" date="2018-03" db="EMBL/GenBank/DDBJ databases">
        <title>Lachnoclostridium SNUG30370 gen.nov., sp.nov., isolated from human faeces.</title>
        <authorList>
            <person name="Seo B."/>
            <person name="Jeon K."/>
            <person name="Ko G."/>
        </authorList>
    </citation>
    <scope>NUCLEOTIDE SEQUENCE [LARGE SCALE GENOMIC DNA]</scope>
    <source>
        <strain evidence="7">SNUG30370</strain>
    </source>
</reference>
<name>A0A2T3G3V7_9FIRM</name>
<dbReference type="EMBL" id="PYLP01000001">
    <property type="protein sequence ID" value="PST42216.1"/>
    <property type="molecule type" value="Genomic_DNA"/>
</dbReference>
<dbReference type="PANTHER" id="PTHR11124">
    <property type="entry name" value="VACUOLAR SORTING PROTEIN VPS29"/>
    <property type="match status" value="1"/>
</dbReference>
<keyword evidence="7" id="KW-1185">Reference proteome</keyword>
<organism evidence="6 7">
    <name type="scientific">Faecalibacillus faecis</name>
    <dbReference type="NCBI Taxonomy" id="1982628"/>
    <lineage>
        <taxon>Bacteria</taxon>
        <taxon>Bacillati</taxon>
        <taxon>Bacillota</taxon>
        <taxon>Erysipelotrichia</taxon>
        <taxon>Erysipelotrichales</taxon>
        <taxon>Coprobacillaceae</taxon>
        <taxon>Faecalibacillus</taxon>
    </lineage>
</organism>
<evidence type="ECO:0000256" key="4">
    <source>
        <dbReference type="RuleBase" id="RU362039"/>
    </source>
</evidence>
<dbReference type="RefSeq" id="WP_106986998.1">
    <property type="nucleotide sequence ID" value="NZ_DAWBWI010000113.1"/>
</dbReference>
<dbReference type="GO" id="GO:0046872">
    <property type="term" value="F:metal ion binding"/>
    <property type="evidence" value="ECO:0007669"/>
    <property type="project" value="UniProtKB-KW"/>
</dbReference>
<dbReference type="InterPro" id="IPR024654">
    <property type="entry name" value="Calcineurin-like_PHP_lpxH"/>
</dbReference>
<comment type="similarity">
    <text evidence="1 4">Belongs to the metallophosphoesterase superfamily. YfcE family.</text>
</comment>
<keyword evidence="3" id="KW-0378">Hydrolase</keyword>
<evidence type="ECO:0000256" key="3">
    <source>
        <dbReference type="ARBA" id="ARBA00022801"/>
    </source>
</evidence>
<comment type="caution">
    <text evidence="6">The sequence shown here is derived from an EMBL/GenBank/DDBJ whole genome shotgun (WGS) entry which is preliminary data.</text>
</comment>
<evidence type="ECO:0000256" key="2">
    <source>
        <dbReference type="ARBA" id="ARBA00022723"/>
    </source>
</evidence>
<dbReference type="Pfam" id="PF12850">
    <property type="entry name" value="Metallophos_2"/>
    <property type="match status" value="1"/>
</dbReference>
<dbReference type="InterPro" id="IPR029052">
    <property type="entry name" value="Metallo-depent_PP-like"/>
</dbReference>
<dbReference type="PROSITE" id="PS01269">
    <property type="entry name" value="UPF0025"/>
    <property type="match status" value="1"/>
</dbReference>
<dbReference type="AlphaFoldDB" id="A0A2T3G3V7"/>
<dbReference type="NCBIfam" id="TIGR00040">
    <property type="entry name" value="yfcE"/>
    <property type="match status" value="1"/>
</dbReference>
<keyword evidence="2 4" id="KW-0479">Metal-binding</keyword>
<evidence type="ECO:0000313" key="6">
    <source>
        <dbReference type="EMBL" id="PST42216.1"/>
    </source>
</evidence>
<dbReference type="InterPro" id="IPR000979">
    <property type="entry name" value="Phosphodiesterase_MJ0936/Vps29"/>
</dbReference>
<comment type="cofactor">
    <cofactor evidence="4">
        <name>a divalent metal cation</name>
        <dbReference type="ChEBI" id="CHEBI:60240"/>
    </cofactor>
</comment>
<gene>
    <name evidence="6" type="ORF">C7U55_01270</name>
</gene>
<evidence type="ECO:0000256" key="1">
    <source>
        <dbReference type="ARBA" id="ARBA00008950"/>
    </source>
</evidence>
<dbReference type="Gene3D" id="3.60.21.10">
    <property type="match status" value="1"/>
</dbReference>
<evidence type="ECO:0000259" key="5">
    <source>
        <dbReference type="Pfam" id="PF12850"/>
    </source>
</evidence>
<feature type="domain" description="Calcineurin-like phosphoesterase" evidence="5">
    <location>
        <begin position="3"/>
        <end position="143"/>
    </location>
</feature>
<protein>
    <recommendedName>
        <fullName evidence="4">Phosphoesterase</fullName>
        <ecNumber evidence="4">3.1.4.-</ecNumber>
    </recommendedName>
</protein>
<dbReference type="GO" id="GO:0016787">
    <property type="term" value="F:hydrolase activity"/>
    <property type="evidence" value="ECO:0007669"/>
    <property type="project" value="UniProtKB-UniRule"/>
</dbReference>
<dbReference type="Proteomes" id="UP000241201">
    <property type="component" value="Unassembled WGS sequence"/>
</dbReference>
<evidence type="ECO:0000313" key="7">
    <source>
        <dbReference type="Proteomes" id="UP000241201"/>
    </source>
</evidence>
<dbReference type="EC" id="3.1.4.-" evidence="4"/>
<dbReference type="InterPro" id="IPR020935">
    <property type="entry name" value="PdiEstase_YfcE_CS"/>
</dbReference>
<proteinExistence type="inferred from homology"/>
<dbReference type="GeneID" id="77469736"/>
<dbReference type="SUPFAM" id="SSF56300">
    <property type="entry name" value="Metallo-dependent phosphatases"/>
    <property type="match status" value="1"/>
</dbReference>
<sequence length="158" mass="18305">MKKIVVMSDSHGYHAMIDLVRELEPDGDCYVHCGDSEAETYDMQDWLCVKGNNDWYSDFPEHIQFKVEDLNFYVCHGHRFGYFDRESKMIYTLQEANCDVLLSGHTHVPTYEKIDRYTFINPGSTTLPRGGSSRSYCVIHVDGKKLDVEFKDLNAYQA</sequence>
<accession>A0A2T3G3V7</accession>